<dbReference type="InterPro" id="IPR039425">
    <property type="entry name" value="RNA_pol_sigma-70-like"/>
</dbReference>
<dbReference type="InterPro" id="IPR013324">
    <property type="entry name" value="RNA_pol_sigma_r3/r4-like"/>
</dbReference>
<dbReference type="NCBIfam" id="TIGR02937">
    <property type="entry name" value="sigma70-ECF"/>
    <property type="match status" value="1"/>
</dbReference>
<dbReference type="CDD" id="cd06171">
    <property type="entry name" value="Sigma70_r4"/>
    <property type="match status" value="1"/>
</dbReference>
<protein>
    <submittedName>
        <fullName evidence="7">RNA polymerase subunit sigma-24</fullName>
    </submittedName>
</protein>
<dbReference type="GO" id="GO:0006352">
    <property type="term" value="P:DNA-templated transcription initiation"/>
    <property type="evidence" value="ECO:0007669"/>
    <property type="project" value="InterPro"/>
</dbReference>
<dbReference type="Proteomes" id="UP000245802">
    <property type="component" value="Chromosome"/>
</dbReference>
<dbReference type="GO" id="GO:0016987">
    <property type="term" value="F:sigma factor activity"/>
    <property type="evidence" value="ECO:0007669"/>
    <property type="project" value="UniProtKB-KW"/>
</dbReference>
<dbReference type="PANTHER" id="PTHR43133">
    <property type="entry name" value="RNA POLYMERASE ECF-TYPE SIGMA FACTO"/>
    <property type="match status" value="1"/>
</dbReference>
<dbReference type="SUPFAM" id="SSF88659">
    <property type="entry name" value="Sigma3 and sigma4 domains of RNA polymerase sigma factors"/>
    <property type="match status" value="1"/>
</dbReference>
<evidence type="ECO:0000313" key="7">
    <source>
        <dbReference type="EMBL" id="AWM42530.1"/>
    </source>
</evidence>
<keyword evidence="3" id="KW-0731">Sigma factor</keyword>
<keyword evidence="4" id="KW-0804">Transcription</keyword>
<evidence type="ECO:0000256" key="1">
    <source>
        <dbReference type="ARBA" id="ARBA00010641"/>
    </source>
</evidence>
<dbReference type="Gene3D" id="1.10.1740.10">
    <property type="match status" value="1"/>
</dbReference>
<gene>
    <name evidence="7" type="ORF">C1280_35615</name>
</gene>
<proteinExistence type="inferred from homology"/>
<reference evidence="7 8" key="1">
    <citation type="submission" date="2018-01" db="EMBL/GenBank/DDBJ databases">
        <title>G. obscuriglobus.</title>
        <authorList>
            <person name="Franke J."/>
            <person name="Blomberg W."/>
            <person name="Selmecki A."/>
        </authorList>
    </citation>
    <scope>NUCLEOTIDE SEQUENCE [LARGE SCALE GENOMIC DNA]</scope>
    <source>
        <strain evidence="7 8">DSM 5831</strain>
    </source>
</reference>
<keyword evidence="2" id="KW-0805">Transcription regulation</keyword>
<feature type="domain" description="RNA polymerase sigma factor 70 region 4 type 2" evidence="6">
    <location>
        <begin position="151"/>
        <end position="200"/>
    </location>
</feature>
<dbReference type="Pfam" id="PF08281">
    <property type="entry name" value="Sigma70_r4_2"/>
    <property type="match status" value="1"/>
</dbReference>
<name>A0A2Z3HM14_9BACT</name>
<keyword evidence="8" id="KW-1185">Reference proteome</keyword>
<comment type="similarity">
    <text evidence="1">Belongs to the sigma-70 factor family. ECF subfamily.</text>
</comment>
<dbReference type="RefSeq" id="WP_063744591.1">
    <property type="nucleotide sequence ID" value="NZ_CP025958.1"/>
</dbReference>
<dbReference type="InterPro" id="IPR014326">
    <property type="entry name" value="RNA_pol_sigma-70_Plancto"/>
</dbReference>
<dbReference type="SUPFAM" id="SSF88946">
    <property type="entry name" value="Sigma2 domain of RNA polymerase sigma factors"/>
    <property type="match status" value="1"/>
</dbReference>
<dbReference type="InterPro" id="IPR007627">
    <property type="entry name" value="RNA_pol_sigma70_r2"/>
</dbReference>
<feature type="domain" description="RNA polymerase sigma-70 region 2" evidence="5">
    <location>
        <begin position="48"/>
        <end position="91"/>
    </location>
</feature>
<dbReference type="InterPro" id="IPR013249">
    <property type="entry name" value="RNA_pol_sigma70_r4_t2"/>
</dbReference>
<dbReference type="AlphaFoldDB" id="A0A2Z3HM14"/>
<dbReference type="Gene3D" id="1.10.10.10">
    <property type="entry name" value="Winged helix-like DNA-binding domain superfamily/Winged helix DNA-binding domain"/>
    <property type="match status" value="1"/>
</dbReference>
<accession>A0A2Z3HM14</accession>
<dbReference type="InterPro" id="IPR013325">
    <property type="entry name" value="RNA_pol_sigma_r2"/>
</dbReference>
<evidence type="ECO:0000256" key="3">
    <source>
        <dbReference type="ARBA" id="ARBA00023082"/>
    </source>
</evidence>
<dbReference type="KEGG" id="gog:C1280_35615"/>
<dbReference type="PANTHER" id="PTHR43133:SF51">
    <property type="entry name" value="RNA POLYMERASE SIGMA FACTOR"/>
    <property type="match status" value="1"/>
</dbReference>
<evidence type="ECO:0000259" key="6">
    <source>
        <dbReference type="Pfam" id="PF08281"/>
    </source>
</evidence>
<dbReference type="OrthoDB" id="265297at2"/>
<evidence type="ECO:0000259" key="5">
    <source>
        <dbReference type="Pfam" id="PF04542"/>
    </source>
</evidence>
<dbReference type="EMBL" id="CP025958">
    <property type="protein sequence ID" value="AWM42530.1"/>
    <property type="molecule type" value="Genomic_DNA"/>
</dbReference>
<evidence type="ECO:0000256" key="4">
    <source>
        <dbReference type="ARBA" id="ARBA00023163"/>
    </source>
</evidence>
<dbReference type="GO" id="GO:0003677">
    <property type="term" value="F:DNA binding"/>
    <property type="evidence" value="ECO:0007669"/>
    <property type="project" value="InterPro"/>
</dbReference>
<dbReference type="InterPro" id="IPR036388">
    <property type="entry name" value="WH-like_DNA-bd_sf"/>
</dbReference>
<dbReference type="Pfam" id="PF04542">
    <property type="entry name" value="Sigma70_r2"/>
    <property type="match status" value="1"/>
</dbReference>
<dbReference type="InterPro" id="IPR014284">
    <property type="entry name" value="RNA_pol_sigma-70_dom"/>
</dbReference>
<dbReference type="NCBIfam" id="TIGR02984">
    <property type="entry name" value="Sig-70_plancto1"/>
    <property type="match status" value="1"/>
</dbReference>
<evidence type="ECO:0000256" key="2">
    <source>
        <dbReference type="ARBA" id="ARBA00023015"/>
    </source>
</evidence>
<sequence length="208" mass="22749">MKFGYAGSGSVQTDQAIRDARAGDREALGGLFDRYVNYLTLLARVQIGRRLQGKLDPADAVQEAFLQAHRHFSNFRGSTEAELAAWLRRILACVLSNTVQHYLGTQARDPRLEQVIAADVDRSSAALVGRLAAPGPSPSEAACRHERAVLVADALARLPDDYREVVLLRFAEGLAFAEVAARMGRSVDSVEKLWVRGVVRLRQLIGGP</sequence>
<evidence type="ECO:0000313" key="8">
    <source>
        <dbReference type="Proteomes" id="UP000245802"/>
    </source>
</evidence>
<organism evidence="7 8">
    <name type="scientific">Gemmata obscuriglobus</name>
    <dbReference type="NCBI Taxonomy" id="114"/>
    <lineage>
        <taxon>Bacteria</taxon>
        <taxon>Pseudomonadati</taxon>
        <taxon>Planctomycetota</taxon>
        <taxon>Planctomycetia</taxon>
        <taxon>Gemmatales</taxon>
        <taxon>Gemmataceae</taxon>
        <taxon>Gemmata</taxon>
    </lineage>
</organism>